<keyword evidence="3" id="KW-0548">Nucleotidyltransferase</keyword>
<dbReference type="EC" id="2.7.7.7" evidence="3"/>
<evidence type="ECO:0000313" key="4">
    <source>
        <dbReference type="Proteomes" id="UP000255106"/>
    </source>
</evidence>
<protein>
    <submittedName>
        <fullName evidence="3">DNA-directed DNA polymerase</fullName>
        <ecNumber evidence="3">2.7.7.7</ecNumber>
    </submittedName>
</protein>
<dbReference type="GO" id="GO:0009432">
    <property type="term" value="P:SOS response"/>
    <property type="evidence" value="ECO:0007669"/>
    <property type="project" value="TreeGrafter"/>
</dbReference>
<dbReference type="InterPro" id="IPR043502">
    <property type="entry name" value="DNA/RNA_pol_sf"/>
</dbReference>
<dbReference type="AlphaFoldDB" id="A0A377LMY9"/>
<reference evidence="3 4" key="1">
    <citation type="submission" date="2018-06" db="EMBL/GenBank/DDBJ databases">
        <authorList>
            <consortium name="Pathogen Informatics"/>
            <person name="Doyle S."/>
        </authorList>
    </citation>
    <scope>NUCLEOTIDE SEQUENCE [LARGE SCALE GENOMIC DNA]</scope>
    <source>
        <strain evidence="3 4">NCTC10005</strain>
    </source>
</reference>
<dbReference type="Gene3D" id="3.40.1170.60">
    <property type="match status" value="1"/>
</dbReference>
<dbReference type="GO" id="GO:0003887">
    <property type="term" value="F:DNA-directed DNA polymerase activity"/>
    <property type="evidence" value="ECO:0007669"/>
    <property type="project" value="UniProtKB-KW"/>
</dbReference>
<feature type="domain" description="UmuC" evidence="2">
    <location>
        <begin position="2"/>
        <end position="90"/>
    </location>
</feature>
<dbReference type="PANTHER" id="PTHR11076:SF34">
    <property type="entry name" value="PROTEIN UMUC"/>
    <property type="match status" value="1"/>
</dbReference>
<keyword evidence="3" id="KW-0239">DNA-directed DNA polymerase</keyword>
<organism evidence="3 4">
    <name type="scientific">Enterobacter cloacae</name>
    <dbReference type="NCBI Taxonomy" id="550"/>
    <lineage>
        <taxon>Bacteria</taxon>
        <taxon>Pseudomonadati</taxon>
        <taxon>Pseudomonadota</taxon>
        <taxon>Gammaproteobacteria</taxon>
        <taxon>Enterobacterales</taxon>
        <taxon>Enterobacteriaceae</taxon>
        <taxon>Enterobacter</taxon>
        <taxon>Enterobacter cloacae complex</taxon>
    </lineage>
</organism>
<dbReference type="GO" id="GO:0006281">
    <property type="term" value="P:DNA repair"/>
    <property type="evidence" value="ECO:0007669"/>
    <property type="project" value="InterPro"/>
</dbReference>
<accession>A0A377LMY9</accession>
<dbReference type="PANTHER" id="PTHR11076">
    <property type="entry name" value="DNA REPAIR POLYMERASE UMUC / TRANSFERASE FAMILY MEMBER"/>
    <property type="match status" value="1"/>
</dbReference>
<dbReference type="GO" id="GO:0005829">
    <property type="term" value="C:cytosol"/>
    <property type="evidence" value="ECO:0007669"/>
    <property type="project" value="TreeGrafter"/>
</dbReference>
<evidence type="ECO:0000256" key="1">
    <source>
        <dbReference type="ARBA" id="ARBA00010945"/>
    </source>
</evidence>
<dbReference type="Proteomes" id="UP000255106">
    <property type="component" value="Unassembled WGS sequence"/>
</dbReference>
<dbReference type="PROSITE" id="PS50173">
    <property type="entry name" value="UMUC"/>
    <property type="match status" value="1"/>
</dbReference>
<gene>
    <name evidence="3" type="primary">umuC_2</name>
    <name evidence="3" type="ORF">NCTC10005_00096</name>
</gene>
<evidence type="ECO:0000313" key="3">
    <source>
        <dbReference type="EMBL" id="STQ07469.1"/>
    </source>
</evidence>
<dbReference type="EMBL" id="UGJB01000002">
    <property type="protein sequence ID" value="STQ07469.1"/>
    <property type="molecule type" value="Genomic_DNA"/>
</dbReference>
<keyword evidence="3" id="KW-0808">Transferase</keyword>
<proteinExistence type="inferred from homology"/>
<dbReference type="Pfam" id="PF00817">
    <property type="entry name" value="IMS"/>
    <property type="match status" value="1"/>
</dbReference>
<dbReference type="SUPFAM" id="SSF56672">
    <property type="entry name" value="DNA/RNA polymerases"/>
    <property type="match status" value="1"/>
</dbReference>
<dbReference type="Gene3D" id="3.30.70.270">
    <property type="match status" value="1"/>
</dbReference>
<evidence type="ECO:0000259" key="2">
    <source>
        <dbReference type="PROSITE" id="PS50173"/>
    </source>
</evidence>
<dbReference type="InterPro" id="IPR050116">
    <property type="entry name" value="DNA_polymerase-Y"/>
</dbReference>
<dbReference type="InterPro" id="IPR043128">
    <property type="entry name" value="Rev_trsase/Diguanyl_cyclase"/>
</dbReference>
<name>A0A377LMY9_ENTCL</name>
<comment type="similarity">
    <text evidence="1">Belongs to the DNA polymerase type-Y family.</text>
</comment>
<dbReference type="InterPro" id="IPR001126">
    <property type="entry name" value="UmuC"/>
</dbReference>
<sequence>MFLHSDANAFYVSCQTAMEPSLIGKPVIVTTNNDGAIAALNTEAKSLGLKRGQPLFEIQQVIRDNHVRVFSSNFVLYGDFSARFHTTIGESVPAMKFTVVMKFLHPCMAWISLSASKILVGSYVKKFTGIPR</sequence>
<dbReference type="GO" id="GO:0042276">
    <property type="term" value="P:error-prone translesion synthesis"/>
    <property type="evidence" value="ECO:0007669"/>
    <property type="project" value="TreeGrafter"/>
</dbReference>